<dbReference type="Gene3D" id="3.30.750.24">
    <property type="entry name" value="STAS domain"/>
    <property type="match status" value="1"/>
</dbReference>
<sequence length="118" mass="12380">MVSDGEALLLRYRVAPDVDATIVHVTGEIDLSTSTTFADAMTHALAGRTSVVVVDLEDVTFMGSIGLGQLVKAHDRAARSQRFLRIADGTAAAHRAIEVSGLDQVLSVFATVDDAIAG</sequence>
<dbReference type="SUPFAM" id="SSF52091">
    <property type="entry name" value="SpoIIaa-like"/>
    <property type="match status" value="1"/>
</dbReference>
<evidence type="ECO:0000256" key="2">
    <source>
        <dbReference type="RuleBase" id="RU003749"/>
    </source>
</evidence>
<reference evidence="4 5" key="1">
    <citation type="submission" date="2019-03" db="EMBL/GenBank/DDBJ databases">
        <title>Genomic Encyclopedia of Type Strains, Phase IV (KMG-IV): sequencing the most valuable type-strain genomes for metagenomic binning, comparative biology and taxonomic classification.</title>
        <authorList>
            <person name="Goeker M."/>
        </authorList>
    </citation>
    <scope>NUCLEOTIDE SEQUENCE [LARGE SCALE GENOMIC DNA]</scope>
    <source>
        <strain evidence="4 5">DSM 45934</strain>
    </source>
</reference>
<dbReference type="PANTHER" id="PTHR33495:SF2">
    <property type="entry name" value="ANTI-SIGMA FACTOR ANTAGONIST TM_1081-RELATED"/>
    <property type="match status" value="1"/>
</dbReference>
<dbReference type="InterPro" id="IPR003658">
    <property type="entry name" value="Anti-sigma_ant"/>
</dbReference>
<gene>
    <name evidence="4" type="ORF">EV192_110313</name>
</gene>
<dbReference type="AlphaFoldDB" id="A0A4R2J4R4"/>
<evidence type="ECO:0000313" key="4">
    <source>
        <dbReference type="EMBL" id="TCO53723.1"/>
    </source>
</evidence>
<evidence type="ECO:0000256" key="1">
    <source>
        <dbReference type="ARBA" id="ARBA00009013"/>
    </source>
</evidence>
<dbReference type="InterPro" id="IPR002645">
    <property type="entry name" value="STAS_dom"/>
</dbReference>
<dbReference type="EMBL" id="SLWS01000010">
    <property type="protein sequence ID" value="TCO53723.1"/>
    <property type="molecule type" value="Genomic_DNA"/>
</dbReference>
<proteinExistence type="inferred from homology"/>
<name>A0A4R2J4R4_9PSEU</name>
<evidence type="ECO:0000313" key="5">
    <source>
        <dbReference type="Proteomes" id="UP000295680"/>
    </source>
</evidence>
<dbReference type="Pfam" id="PF01740">
    <property type="entry name" value="STAS"/>
    <property type="match status" value="1"/>
</dbReference>
<dbReference type="Proteomes" id="UP000295680">
    <property type="component" value="Unassembled WGS sequence"/>
</dbReference>
<dbReference type="InterPro" id="IPR036513">
    <property type="entry name" value="STAS_dom_sf"/>
</dbReference>
<feature type="domain" description="STAS" evidence="3">
    <location>
        <begin position="10"/>
        <end position="118"/>
    </location>
</feature>
<dbReference type="CDD" id="cd07043">
    <property type="entry name" value="STAS_anti-anti-sigma_factors"/>
    <property type="match status" value="1"/>
</dbReference>
<comment type="similarity">
    <text evidence="1 2">Belongs to the anti-sigma-factor antagonist family.</text>
</comment>
<comment type="caution">
    <text evidence="4">The sequence shown here is derived from an EMBL/GenBank/DDBJ whole genome shotgun (WGS) entry which is preliminary data.</text>
</comment>
<dbReference type="NCBIfam" id="TIGR00377">
    <property type="entry name" value="ant_ant_sig"/>
    <property type="match status" value="1"/>
</dbReference>
<organism evidence="4 5">
    <name type="scientific">Actinocrispum wychmicini</name>
    <dbReference type="NCBI Taxonomy" id="1213861"/>
    <lineage>
        <taxon>Bacteria</taxon>
        <taxon>Bacillati</taxon>
        <taxon>Actinomycetota</taxon>
        <taxon>Actinomycetes</taxon>
        <taxon>Pseudonocardiales</taxon>
        <taxon>Pseudonocardiaceae</taxon>
        <taxon>Actinocrispum</taxon>
    </lineage>
</organism>
<keyword evidence="5" id="KW-1185">Reference proteome</keyword>
<accession>A0A4R2J4R4</accession>
<dbReference type="PROSITE" id="PS50801">
    <property type="entry name" value="STAS"/>
    <property type="match status" value="1"/>
</dbReference>
<protein>
    <recommendedName>
        <fullName evidence="2">Anti-sigma factor antagonist</fullName>
    </recommendedName>
</protein>
<evidence type="ECO:0000259" key="3">
    <source>
        <dbReference type="PROSITE" id="PS50801"/>
    </source>
</evidence>
<dbReference type="PANTHER" id="PTHR33495">
    <property type="entry name" value="ANTI-SIGMA FACTOR ANTAGONIST TM_1081-RELATED-RELATED"/>
    <property type="match status" value="1"/>
</dbReference>
<dbReference type="GO" id="GO:0043856">
    <property type="term" value="F:anti-sigma factor antagonist activity"/>
    <property type="evidence" value="ECO:0007669"/>
    <property type="project" value="InterPro"/>
</dbReference>